<proteinExistence type="predicted"/>
<dbReference type="EMBL" id="QUBQ01000001">
    <property type="protein sequence ID" value="REK75680.1"/>
    <property type="molecule type" value="Genomic_DNA"/>
</dbReference>
<organism evidence="1 2">
    <name type="scientific">Paenibacillus paeoniae</name>
    <dbReference type="NCBI Taxonomy" id="2292705"/>
    <lineage>
        <taxon>Bacteria</taxon>
        <taxon>Bacillati</taxon>
        <taxon>Bacillota</taxon>
        <taxon>Bacilli</taxon>
        <taxon>Bacillales</taxon>
        <taxon>Paenibacillaceae</taxon>
        <taxon>Paenibacillus</taxon>
    </lineage>
</organism>
<protein>
    <submittedName>
        <fullName evidence="1">Uncharacterized protein</fullName>
    </submittedName>
</protein>
<dbReference type="AlphaFoldDB" id="A0A371PHG8"/>
<name>A0A371PHG8_9BACL</name>
<dbReference type="OrthoDB" id="9769353at2"/>
<comment type="caution">
    <text evidence="1">The sequence shown here is derived from an EMBL/GenBank/DDBJ whole genome shotgun (WGS) entry which is preliminary data.</text>
</comment>
<accession>A0A371PHG8</accession>
<evidence type="ECO:0000313" key="2">
    <source>
        <dbReference type="Proteomes" id="UP000261905"/>
    </source>
</evidence>
<keyword evidence="2" id="KW-1185">Reference proteome</keyword>
<sequence length="63" mass="7425">MIVSNKLFKRNDESGEARSRRRILNATARHEIETDSSIDIKKAGAYKYAQSPAFEWYCHNRFF</sequence>
<reference evidence="1 2" key="1">
    <citation type="submission" date="2018-08" db="EMBL/GenBank/DDBJ databases">
        <title>Paenibacillus sp. M4BSY-1, whole genome shotgun sequence.</title>
        <authorList>
            <person name="Tuo L."/>
        </authorList>
    </citation>
    <scope>NUCLEOTIDE SEQUENCE [LARGE SCALE GENOMIC DNA]</scope>
    <source>
        <strain evidence="1 2">M4BSY-1</strain>
    </source>
</reference>
<evidence type="ECO:0000313" key="1">
    <source>
        <dbReference type="EMBL" id="REK75680.1"/>
    </source>
</evidence>
<dbReference type="Proteomes" id="UP000261905">
    <property type="component" value="Unassembled WGS sequence"/>
</dbReference>
<gene>
    <name evidence="1" type="ORF">DX130_00945</name>
</gene>